<evidence type="ECO:0000256" key="6">
    <source>
        <dbReference type="SAM" id="MobiDB-lite"/>
    </source>
</evidence>
<gene>
    <name evidence="8" type="ORF">FA15DRAFT_710110</name>
</gene>
<feature type="region of interest" description="Disordered" evidence="6">
    <location>
        <begin position="292"/>
        <end position="312"/>
    </location>
</feature>
<evidence type="ECO:0000313" key="8">
    <source>
        <dbReference type="EMBL" id="TFK18176.1"/>
    </source>
</evidence>
<keyword evidence="9" id="KW-1185">Reference proteome</keyword>
<keyword evidence="5" id="KW-0067">ATP-binding</keyword>
<dbReference type="InterPro" id="IPR004166">
    <property type="entry name" value="a-kinase_dom"/>
</dbReference>
<keyword evidence="4" id="KW-0418">Kinase</keyword>
<keyword evidence="1" id="KW-0723">Serine/threonine-protein kinase</keyword>
<name>A0A5C3KDK3_COPMA</name>
<keyword evidence="3" id="KW-0547">Nucleotide-binding</keyword>
<proteinExistence type="predicted"/>
<evidence type="ECO:0000256" key="3">
    <source>
        <dbReference type="ARBA" id="ARBA00022741"/>
    </source>
</evidence>
<dbReference type="AlphaFoldDB" id="A0A5C3KDK3"/>
<accession>A0A5C3KDK3</accession>
<dbReference type="PROSITE" id="PS51158">
    <property type="entry name" value="ALPHA_KINASE"/>
    <property type="match status" value="1"/>
</dbReference>
<evidence type="ECO:0000256" key="2">
    <source>
        <dbReference type="ARBA" id="ARBA00022679"/>
    </source>
</evidence>
<dbReference type="SUPFAM" id="SSF56112">
    <property type="entry name" value="Protein kinase-like (PK-like)"/>
    <property type="match status" value="1"/>
</dbReference>
<dbReference type="InterPro" id="IPR011009">
    <property type="entry name" value="Kinase-like_dom_sf"/>
</dbReference>
<evidence type="ECO:0000313" key="9">
    <source>
        <dbReference type="Proteomes" id="UP000307440"/>
    </source>
</evidence>
<evidence type="ECO:0000256" key="1">
    <source>
        <dbReference type="ARBA" id="ARBA00022527"/>
    </source>
</evidence>
<feature type="region of interest" description="Disordered" evidence="6">
    <location>
        <begin position="137"/>
        <end position="157"/>
    </location>
</feature>
<dbReference type="Gene3D" id="3.20.200.10">
    <property type="entry name" value="MHCK/EF2 kinase"/>
    <property type="match status" value="1"/>
</dbReference>
<dbReference type="GO" id="GO:0005524">
    <property type="term" value="F:ATP binding"/>
    <property type="evidence" value="ECO:0007669"/>
    <property type="project" value="UniProtKB-KW"/>
</dbReference>
<dbReference type="EMBL" id="ML210424">
    <property type="protein sequence ID" value="TFK18176.1"/>
    <property type="molecule type" value="Genomic_DNA"/>
</dbReference>
<dbReference type="STRING" id="230819.A0A5C3KDK3"/>
<evidence type="ECO:0000256" key="5">
    <source>
        <dbReference type="ARBA" id="ARBA00022840"/>
    </source>
</evidence>
<organism evidence="8 9">
    <name type="scientific">Coprinopsis marcescibilis</name>
    <name type="common">Agaric fungus</name>
    <name type="synonym">Psathyrella marcescibilis</name>
    <dbReference type="NCBI Taxonomy" id="230819"/>
    <lineage>
        <taxon>Eukaryota</taxon>
        <taxon>Fungi</taxon>
        <taxon>Dikarya</taxon>
        <taxon>Basidiomycota</taxon>
        <taxon>Agaricomycotina</taxon>
        <taxon>Agaricomycetes</taxon>
        <taxon>Agaricomycetidae</taxon>
        <taxon>Agaricales</taxon>
        <taxon>Agaricineae</taxon>
        <taxon>Psathyrellaceae</taxon>
        <taxon>Coprinopsis</taxon>
    </lineage>
</organism>
<evidence type="ECO:0000259" key="7">
    <source>
        <dbReference type="PROSITE" id="PS51158"/>
    </source>
</evidence>
<protein>
    <recommendedName>
        <fullName evidence="7">Alpha-type protein kinase domain-containing protein</fullName>
    </recommendedName>
</protein>
<sequence>MAVSTSTKMLFSKITCPQITLHGDPIFATGDNVTTWISDSAFAQGSMKAVYEIAVINQPHDDTARYVAKRFFKLQDDSWSDLDNAHPLDLTKVPAEFLAEAHNAQIQHEQTCLARGTVFIKSFYKFCHENGVDEVGDPSPASGMKRPAPELENNQGASTESIPMMGLMWLIEKRHPSQRIQRFSRTLEHATPHSDQLHLTIYALQRFIYRYSNNELVFADLQGTPVTTVGRNGDLSTGTVLFDPMTCTRTQGSGIGNHGPNGIQTFVEQHQCRELCDTLDLGTQFLLNPGKDDTAGYQLGDSGSDPGHVGDD</sequence>
<dbReference type="OrthoDB" id="2744370at2759"/>
<evidence type="ECO:0000256" key="4">
    <source>
        <dbReference type="ARBA" id="ARBA00022777"/>
    </source>
</evidence>
<keyword evidence="2" id="KW-0808">Transferase</keyword>
<dbReference type="Pfam" id="PF02816">
    <property type="entry name" value="Alpha_kinase"/>
    <property type="match status" value="1"/>
</dbReference>
<dbReference type="InterPro" id="IPR051852">
    <property type="entry name" value="Alpha-type_PK"/>
</dbReference>
<dbReference type="GO" id="GO:0004674">
    <property type="term" value="F:protein serine/threonine kinase activity"/>
    <property type="evidence" value="ECO:0007669"/>
    <property type="project" value="UniProtKB-KW"/>
</dbReference>
<dbReference type="PANTHER" id="PTHR45992">
    <property type="entry name" value="EUKARYOTIC ELONGATION FACTOR 2 KINASE-RELATED"/>
    <property type="match status" value="1"/>
</dbReference>
<dbReference type="Proteomes" id="UP000307440">
    <property type="component" value="Unassembled WGS sequence"/>
</dbReference>
<reference evidence="8 9" key="1">
    <citation type="journal article" date="2019" name="Nat. Ecol. Evol.">
        <title>Megaphylogeny resolves global patterns of mushroom evolution.</title>
        <authorList>
            <person name="Varga T."/>
            <person name="Krizsan K."/>
            <person name="Foldi C."/>
            <person name="Dima B."/>
            <person name="Sanchez-Garcia M."/>
            <person name="Sanchez-Ramirez S."/>
            <person name="Szollosi G.J."/>
            <person name="Szarkandi J.G."/>
            <person name="Papp V."/>
            <person name="Albert L."/>
            <person name="Andreopoulos W."/>
            <person name="Angelini C."/>
            <person name="Antonin V."/>
            <person name="Barry K.W."/>
            <person name="Bougher N.L."/>
            <person name="Buchanan P."/>
            <person name="Buyck B."/>
            <person name="Bense V."/>
            <person name="Catcheside P."/>
            <person name="Chovatia M."/>
            <person name="Cooper J."/>
            <person name="Damon W."/>
            <person name="Desjardin D."/>
            <person name="Finy P."/>
            <person name="Geml J."/>
            <person name="Haridas S."/>
            <person name="Hughes K."/>
            <person name="Justo A."/>
            <person name="Karasinski D."/>
            <person name="Kautmanova I."/>
            <person name="Kiss B."/>
            <person name="Kocsube S."/>
            <person name="Kotiranta H."/>
            <person name="LaButti K.M."/>
            <person name="Lechner B.E."/>
            <person name="Liimatainen K."/>
            <person name="Lipzen A."/>
            <person name="Lukacs Z."/>
            <person name="Mihaltcheva S."/>
            <person name="Morgado L.N."/>
            <person name="Niskanen T."/>
            <person name="Noordeloos M.E."/>
            <person name="Ohm R.A."/>
            <person name="Ortiz-Santana B."/>
            <person name="Ovrebo C."/>
            <person name="Racz N."/>
            <person name="Riley R."/>
            <person name="Savchenko A."/>
            <person name="Shiryaev A."/>
            <person name="Soop K."/>
            <person name="Spirin V."/>
            <person name="Szebenyi C."/>
            <person name="Tomsovsky M."/>
            <person name="Tulloss R.E."/>
            <person name="Uehling J."/>
            <person name="Grigoriev I.V."/>
            <person name="Vagvolgyi C."/>
            <person name="Papp T."/>
            <person name="Martin F.M."/>
            <person name="Miettinen O."/>
            <person name="Hibbett D.S."/>
            <person name="Nagy L.G."/>
        </authorList>
    </citation>
    <scope>NUCLEOTIDE SEQUENCE [LARGE SCALE GENOMIC DNA]</scope>
    <source>
        <strain evidence="8 9">CBS 121175</strain>
    </source>
</reference>
<feature type="domain" description="Alpha-type protein kinase" evidence="7">
    <location>
        <begin position="1"/>
        <end position="284"/>
    </location>
</feature>